<dbReference type="HOGENOM" id="CLU_865983_0_0_1"/>
<accession>A5E0L8</accession>
<sequence length="370" mass="42776">MTATTTTTTIFNNTSITEHSSTPNLVQTASRLESKNTFMPLKTAAVHSSHQSKQDIIDNLIKLARQEQAKGNTSITSDKLEKLQTILEKKDKETLNAKYSKFQKVPEIPKKGPTRPNSKLTKEFETFNVVPELEKPKYPSLYYKFDLSKAAKQSDPFKSASQEKVKNRSNSNNNSNNSKLIEERKRNKKPIKYFRPKQFSFKQLEYMFVNLLENIANLLDNLHLLSNLPMFPQALAKLLKQTNKLWVLILIFLIRKTISQLLNVIRKIRKVNTEKEILNLKSKGTKSIIHDDINKKYNKVLKDLKFDKMMLIIELIGNFLDLSFNVIELYGIVLPDWIMSSLNFASMAMTVYRMNKDDEYVDDDITDDLI</sequence>
<dbReference type="EMBL" id="CH981527">
    <property type="protein sequence ID" value="EDK44976.1"/>
    <property type="molecule type" value="Genomic_DNA"/>
</dbReference>
<evidence type="ECO:0000313" key="3">
    <source>
        <dbReference type="Proteomes" id="UP000001996"/>
    </source>
</evidence>
<protein>
    <submittedName>
        <fullName evidence="2">Uncharacterized protein</fullName>
    </submittedName>
</protein>
<dbReference type="GeneID" id="5232674"/>
<proteinExistence type="predicted"/>
<dbReference type="OrthoDB" id="3993572at2759"/>
<dbReference type="KEGG" id="lel:PVL30_002648"/>
<keyword evidence="3" id="KW-1185">Reference proteome</keyword>
<dbReference type="OMA" id="PVPDWFM"/>
<evidence type="ECO:0000256" key="1">
    <source>
        <dbReference type="SAM" id="MobiDB-lite"/>
    </source>
</evidence>
<name>A5E0L8_LODEL</name>
<dbReference type="VEuPathDB" id="FungiDB:LELG_03155"/>
<reference evidence="2 3" key="1">
    <citation type="journal article" date="2009" name="Nature">
        <title>Evolution of pathogenicity and sexual reproduction in eight Candida genomes.</title>
        <authorList>
            <person name="Butler G."/>
            <person name="Rasmussen M.D."/>
            <person name="Lin M.F."/>
            <person name="Santos M.A."/>
            <person name="Sakthikumar S."/>
            <person name="Munro C.A."/>
            <person name="Rheinbay E."/>
            <person name="Grabherr M."/>
            <person name="Forche A."/>
            <person name="Reedy J.L."/>
            <person name="Agrafioti I."/>
            <person name="Arnaud M.B."/>
            <person name="Bates S."/>
            <person name="Brown A.J."/>
            <person name="Brunke S."/>
            <person name="Costanzo M.C."/>
            <person name="Fitzpatrick D.A."/>
            <person name="de Groot P.W."/>
            <person name="Harris D."/>
            <person name="Hoyer L.L."/>
            <person name="Hube B."/>
            <person name="Klis F.M."/>
            <person name="Kodira C."/>
            <person name="Lennard N."/>
            <person name="Logue M.E."/>
            <person name="Martin R."/>
            <person name="Neiman A.M."/>
            <person name="Nikolaou E."/>
            <person name="Quail M.A."/>
            <person name="Quinn J."/>
            <person name="Santos M.C."/>
            <person name="Schmitzberger F.F."/>
            <person name="Sherlock G."/>
            <person name="Shah P."/>
            <person name="Silverstein K.A."/>
            <person name="Skrzypek M.S."/>
            <person name="Soll D."/>
            <person name="Staggs R."/>
            <person name="Stansfield I."/>
            <person name="Stumpf M.P."/>
            <person name="Sudbery P.E."/>
            <person name="Srikantha T."/>
            <person name="Zeng Q."/>
            <person name="Berman J."/>
            <person name="Berriman M."/>
            <person name="Heitman J."/>
            <person name="Gow N.A."/>
            <person name="Lorenz M.C."/>
            <person name="Birren B.W."/>
            <person name="Kellis M."/>
            <person name="Cuomo C.A."/>
        </authorList>
    </citation>
    <scope>NUCLEOTIDE SEQUENCE [LARGE SCALE GENOMIC DNA]</scope>
    <source>
        <strain evidence="3">ATCC 11503 / BCRC 21390 / CBS 2605 / JCM 1781 / NBRC 1676 / NRRL YB-4239</strain>
    </source>
</reference>
<dbReference type="Proteomes" id="UP000001996">
    <property type="component" value="Unassembled WGS sequence"/>
</dbReference>
<gene>
    <name evidence="2" type="ORF">LELG_03155</name>
</gene>
<dbReference type="InParanoid" id="A5E0L8"/>
<dbReference type="eggNOG" id="ENOG502T2NA">
    <property type="taxonomic scope" value="Eukaryota"/>
</dbReference>
<evidence type="ECO:0000313" key="2">
    <source>
        <dbReference type="EMBL" id="EDK44976.1"/>
    </source>
</evidence>
<dbReference type="AlphaFoldDB" id="A5E0L8"/>
<feature type="region of interest" description="Disordered" evidence="1">
    <location>
        <begin position="156"/>
        <end position="182"/>
    </location>
</feature>
<feature type="compositionally biased region" description="Low complexity" evidence="1">
    <location>
        <begin position="168"/>
        <end position="178"/>
    </location>
</feature>
<organism evidence="2 3">
    <name type="scientific">Lodderomyces elongisporus (strain ATCC 11503 / CBS 2605 / JCM 1781 / NBRC 1676 / NRRL YB-4239)</name>
    <name type="common">Yeast</name>
    <name type="synonym">Saccharomyces elongisporus</name>
    <dbReference type="NCBI Taxonomy" id="379508"/>
    <lineage>
        <taxon>Eukaryota</taxon>
        <taxon>Fungi</taxon>
        <taxon>Dikarya</taxon>
        <taxon>Ascomycota</taxon>
        <taxon>Saccharomycotina</taxon>
        <taxon>Pichiomycetes</taxon>
        <taxon>Debaryomycetaceae</taxon>
        <taxon>Candida/Lodderomyces clade</taxon>
        <taxon>Lodderomyces</taxon>
    </lineage>
</organism>